<comment type="subcellular location">
    <subcellularLocation>
        <location evidence="1">Membrane</location>
        <topology evidence="1">Multi-pass membrane protein</topology>
    </subcellularLocation>
</comment>
<evidence type="ECO:0000313" key="7">
    <source>
        <dbReference type="EMBL" id="SEL73544.1"/>
    </source>
</evidence>
<dbReference type="AlphaFoldDB" id="A0A1H7SP54"/>
<evidence type="ECO:0000256" key="5">
    <source>
        <dbReference type="SAM" id="Phobius"/>
    </source>
</evidence>
<proteinExistence type="predicted"/>
<feature type="transmembrane region" description="Helical" evidence="5">
    <location>
        <begin position="354"/>
        <end position="372"/>
    </location>
</feature>
<organism evidence="7 8">
    <name type="scientific">Nonomuraea pusilla</name>
    <dbReference type="NCBI Taxonomy" id="46177"/>
    <lineage>
        <taxon>Bacteria</taxon>
        <taxon>Bacillati</taxon>
        <taxon>Actinomycetota</taxon>
        <taxon>Actinomycetes</taxon>
        <taxon>Streptosporangiales</taxon>
        <taxon>Streptosporangiaceae</taxon>
        <taxon>Nonomuraea</taxon>
    </lineage>
</organism>
<keyword evidence="3 5" id="KW-1133">Transmembrane helix</keyword>
<feature type="domain" description="Integral membrane bound transporter" evidence="6">
    <location>
        <begin position="241"/>
        <end position="365"/>
    </location>
</feature>
<evidence type="ECO:0000256" key="3">
    <source>
        <dbReference type="ARBA" id="ARBA00022989"/>
    </source>
</evidence>
<keyword evidence="2 5" id="KW-0812">Transmembrane</keyword>
<keyword evidence="8" id="KW-1185">Reference proteome</keyword>
<evidence type="ECO:0000313" key="8">
    <source>
        <dbReference type="Proteomes" id="UP000198953"/>
    </source>
</evidence>
<evidence type="ECO:0000256" key="1">
    <source>
        <dbReference type="ARBA" id="ARBA00004141"/>
    </source>
</evidence>
<reference evidence="7 8" key="1">
    <citation type="submission" date="2016-10" db="EMBL/GenBank/DDBJ databases">
        <authorList>
            <person name="de Groot N.N."/>
        </authorList>
    </citation>
    <scope>NUCLEOTIDE SEQUENCE [LARGE SCALE GENOMIC DNA]</scope>
    <source>
        <strain evidence="7 8">DSM 43357</strain>
    </source>
</reference>
<dbReference type="InterPro" id="IPR049453">
    <property type="entry name" value="Memb_transporter_dom"/>
</dbReference>
<dbReference type="EMBL" id="FOBF01000006">
    <property type="protein sequence ID" value="SEL73544.1"/>
    <property type="molecule type" value="Genomic_DNA"/>
</dbReference>
<keyword evidence="4 5" id="KW-0472">Membrane</keyword>
<dbReference type="GO" id="GO:0016020">
    <property type="term" value="C:membrane"/>
    <property type="evidence" value="ECO:0007669"/>
    <property type="project" value="UniProtKB-SubCell"/>
</dbReference>
<feature type="transmembrane region" description="Helical" evidence="5">
    <location>
        <begin position="323"/>
        <end position="342"/>
    </location>
</feature>
<protein>
    <submittedName>
        <fullName evidence="7">Fusaric acid resistance protein-like</fullName>
    </submittedName>
</protein>
<feature type="transmembrane region" description="Helical" evidence="5">
    <location>
        <begin position="69"/>
        <end position="88"/>
    </location>
</feature>
<feature type="transmembrane region" description="Helical" evidence="5">
    <location>
        <begin position="285"/>
        <end position="311"/>
    </location>
</feature>
<dbReference type="RefSeq" id="WP_091101158.1">
    <property type="nucleotide sequence ID" value="NZ_FOBF01000006.1"/>
</dbReference>
<dbReference type="Pfam" id="PF13515">
    <property type="entry name" value="FUSC_2"/>
    <property type="match status" value="1"/>
</dbReference>
<gene>
    <name evidence="7" type="ORF">SAMN05660976_03260</name>
</gene>
<dbReference type="STRING" id="46177.SAMN05660976_03260"/>
<evidence type="ECO:0000259" key="6">
    <source>
        <dbReference type="Pfam" id="PF13515"/>
    </source>
</evidence>
<name>A0A1H7SP54_9ACTN</name>
<feature type="transmembrane region" description="Helical" evidence="5">
    <location>
        <begin position="255"/>
        <end position="273"/>
    </location>
</feature>
<feature type="transmembrane region" description="Helical" evidence="5">
    <location>
        <begin position="146"/>
        <end position="166"/>
    </location>
</feature>
<sequence length="445" mass="46096">MWLPVRRALRLAPLGDIWHKPALSAVAALAVVQLTLLAADRLDLVLYASAGAMCALYGHALPYAARARALAWVVLGMLSSTAIALVTAALTDSVAIRVAVAAALAGLHKAACDATRIGPPGNVVLTFMAAAAAFAPQRLGDVPLHVGIGVAGGALAWMVGMAPALVRPSGPARIAAGRALEAAARLPRARAGDRHALRRPRQAAVAGQDEAGPGRTTFRRVLLDVAGDWRTVAMVTGGTALAGWASMALGVGRPYWAVVTAAAVFAAGTTASWNRAFQRVVGNLLGVALFTLLAPLTGLGPLALVVTVLALQFVTEAAMTRNYWLGTVFVTPMAILMTEFAGRQPVATLVADRWLDTCLGVAAGLPACLLLLHRRAAHRRGRTARTRGRAALARLSTLPMLPMLPVLRTLPARSAPAGSARQAGGGRDQAAVDDQVVPVDVGRLI</sequence>
<evidence type="ECO:0000256" key="4">
    <source>
        <dbReference type="ARBA" id="ARBA00023136"/>
    </source>
</evidence>
<evidence type="ECO:0000256" key="2">
    <source>
        <dbReference type="ARBA" id="ARBA00022692"/>
    </source>
</evidence>
<accession>A0A1H7SP54</accession>
<dbReference type="Proteomes" id="UP000198953">
    <property type="component" value="Unassembled WGS sequence"/>
</dbReference>